<dbReference type="GO" id="GO:0000976">
    <property type="term" value="F:transcription cis-regulatory region binding"/>
    <property type="evidence" value="ECO:0007669"/>
    <property type="project" value="TreeGrafter"/>
</dbReference>
<keyword evidence="2" id="KW-0678">Repressor</keyword>
<proteinExistence type="inferred from homology"/>
<keyword evidence="7" id="KW-0479">Metal-binding</keyword>
<dbReference type="InterPro" id="IPR036390">
    <property type="entry name" value="WH_DNA-bd_sf"/>
</dbReference>
<sequence length="147" mass="16435">MGGFALRHKRPIRMTPQRTTILEAVRQIHGHPTADEVYERVRRVLPRVSLGTVYRNLEILAQEGMIQKIESGASQKRYDGNPSAHHHLRCLRCGRLEDAPLKRPLEAMEALAETQGYEVFGFLLEFVGICPACLGGEDSGGNGRRSN</sequence>
<comment type="cofactor">
    <cofactor evidence="7">
        <name>Zn(2+)</name>
        <dbReference type="ChEBI" id="CHEBI:29105"/>
    </cofactor>
    <text evidence="7">Binds 1 zinc ion per subunit.</text>
</comment>
<accession>A0A4P8KZE5</accession>
<dbReference type="GO" id="GO:0045892">
    <property type="term" value="P:negative regulation of DNA-templated transcription"/>
    <property type="evidence" value="ECO:0007669"/>
    <property type="project" value="TreeGrafter"/>
</dbReference>
<evidence type="ECO:0000313" key="8">
    <source>
        <dbReference type="EMBL" id="QCQ20780.1"/>
    </source>
</evidence>
<gene>
    <name evidence="8" type="ORF">FDQ92_00295</name>
</gene>
<keyword evidence="9" id="KW-1185">Reference proteome</keyword>
<dbReference type="PANTHER" id="PTHR33202">
    <property type="entry name" value="ZINC UPTAKE REGULATION PROTEIN"/>
    <property type="match status" value="1"/>
</dbReference>
<dbReference type="Pfam" id="PF01475">
    <property type="entry name" value="FUR"/>
    <property type="match status" value="1"/>
</dbReference>
<evidence type="ECO:0000256" key="3">
    <source>
        <dbReference type="ARBA" id="ARBA00022833"/>
    </source>
</evidence>
<dbReference type="GO" id="GO:0008270">
    <property type="term" value="F:zinc ion binding"/>
    <property type="evidence" value="ECO:0007669"/>
    <property type="project" value="TreeGrafter"/>
</dbReference>
<dbReference type="Proteomes" id="UP000298602">
    <property type="component" value="Chromosome"/>
</dbReference>
<evidence type="ECO:0000256" key="1">
    <source>
        <dbReference type="ARBA" id="ARBA00007957"/>
    </source>
</evidence>
<feature type="binding site" evidence="7">
    <location>
        <position position="90"/>
    </location>
    <ligand>
        <name>Zn(2+)</name>
        <dbReference type="ChEBI" id="CHEBI:29105"/>
    </ligand>
</feature>
<dbReference type="GO" id="GO:0003700">
    <property type="term" value="F:DNA-binding transcription factor activity"/>
    <property type="evidence" value="ECO:0007669"/>
    <property type="project" value="InterPro"/>
</dbReference>
<dbReference type="CDD" id="cd07153">
    <property type="entry name" value="Fur_like"/>
    <property type="match status" value="1"/>
</dbReference>
<dbReference type="EMBL" id="CP040098">
    <property type="protein sequence ID" value="QCQ20780.1"/>
    <property type="molecule type" value="Genomic_DNA"/>
</dbReference>
<organism evidence="8 9">
    <name type="scientific">Desulfoglaeba alkanexedens ALDC</name>
    <dbReference type="NCBI Taxonomy" id="980445"/>
    <lineage>
        <taxon>Bacteria</taxon>
        <taxon>Pseudomonadati</taxon>
        <taxon>Thermodesulfobacteriota</taxon>
        <taxon>Syntrophobacteria</taxon>
        <taxon>Syntrophobacterales</taxon>
        <taxon>Syntrophobacteraceae</taxon>
        <taxon>Desulfoglaeba</taxon>
    </lineage>
</organism>
<evidence type="ECO:0000256" key="7">
    <source>
        <dbReference type="PIRSR" id="PIRSR602481-1"/>
    </source>
</evidence>
<keyword evidence="6" id="KW-0804">Transcription</keyword>
<dbReference type="SUPFAM" id="SSF46785">
    <property type="entry name" value="Winged helix' DNA-binding domain"/>
    <property type="match status" value="1"/>
</dbReference>
<evidence type="ECO:0000256" key="6">
    <source>
        <dbReference type="ARBA" id="ARBA00023163"/>
    </source>
</evidence>
<reference evidence="8 9" key="2">
    <citation type="submission" date="2019-05" db="EMBL/GenBank/DDBJ databases">
        <authorList>
            <person name="Suflita J.M."/>
            <person name="Marks C.R."/>
        </authorList>
    </citation>
    <scope>NUCLEOTIDE SEQUENCE [LARGE SCALE GENOMIC DNA]</scope>
    <source>
        <strain evidence="8 9">ALDC</strain>
    </source>
</reference>
<dbReference type="InterPro" id="IPR043135">
    <property type="entry name" value="Fur_C"/>
</dbReference>
<dbReference type="KEGG" id="dax:FDQ92_00295"/>
<protein>
    <submittedName>
        <fullName evidence="8">Transcriptional repressor</fullName>
    </submittedName>
</protein>
<keyword evidence="3 7" id="KW-0862">Zinc</keyword>
<dbReference type="GO" id="GO:1900376">
    <property type="term" value="P:regulation of secondary metabolite biosynthetic process"/>
    <property type="evidence" value="ECO:0007669"/>
    <property type="project" value="TreeGrafter"/>
</dbReference>
<evidence type="ECO:0000256" key="4">
    <source>
        <dbReference type="ARBA" id="ARBA00023015"/>
    </source>
</evidence>
<feature type="binding site" evidence="7">
    <location>
        <position position="93"/>
    </location>
    <ligand>
        <name>Zn(2+)</name>
        <dbReference type="ChEBI" id="CHEBI:29105"/>
    </ligand>
</feature>
<dbReference type="InterPro" id="IPR036388">
    <property type="entry name" value="WH-like_DNA-bd_sf"/>
</dbReference>
<evidence type="ECO:0000256" key="5">
    <source>
        <dbReference type="ARBA" id="ARBA00023125"/>
    </source>
</evidence>
<dbReference type="Gene3D" id="3.30.1490.190">
    <property type="match status" value="1"/>
</dbReference>
<dbReference type="OrthoDB" id="8659436at2"/>
<name>A0A4P8KZE5_9BACT</name>
<keyword evidence="4" id="KW-0805">Transcription regulation</keyword>
<dbReference type="AlphaFoldDB" id="A0A4P8KZE5"/>
<feature type="binding site" evidence="7">
    <location>
        <position position="130"/>
    </location>
    <ligand>
        <name>Zn(2+)</name>
        <dbReference type="ChEBI" id="CHEBI:29105"/>
    </ligand>
</feature>
<evidence type="ECO:0000313" key="9">
    <source>
        <dbReference type="Proteomes" id="UP000298602"/>
    </source>
</evidence>
<keyword evidence="5" id="KW-0238">DNA-binding</keyword>
<feature type="binding site" evidence="7">
    <location>
        <position position="133"/>
    </location>
    <ligand>
        <name>Zn(2+)</name>
        <dbReference type="ChEBI" id="CHEBI:29105"/>
    </ligand>
</feature>
<comment type="similarity">
    <text evidence="1">Belongs to the Fur family.</text>
</comment>
<dbReference type="InterPro" id="IPR002481">
    <property type="entry name" value="FUR"/>
</dbReference>
<reference evidence="8 9" key="1">
    <citation type="submission" date="2019-05" db="EMBL/GenBank/DDBJ databases">
        <title>The Complete Genome Sequence of the n-alkane-degrading Desulfoglaeba alkanexedens ALDC reveals multiple alkylsuccinate synthase gene clusters.</title>
        <authorList>
            <person name="Callaghan A.V."/>
            <person name="Davidova I.A."/>
            <person name="Duncan K.E."/>
            <person name="Morris B."/>
            <person name="McInerney M.J."/>
        </authorList>
    </citation>
    <scope>NUCLEOTIDE SEQUENCE [LARGE SCALE GENOMIC DNA]</scope>
    <source>
        <strain evidence="8 9">ALDC</strain>
    </source>
</reference>
<dbReference type="Gene3D" id="1.10.10.10">
    <property type="entry name" value="Winged helix-like DNA-binding domain superfamily/Winged helix DNA-binding domain"/>
    <property type="match status" value="1"/>
</dbReference>
<dbReference type="PANTHER" id="PTHR33202:SF7">
    <property type="entry name" value="FERRIC UPTAKE REGULATION PROTEIN"/>
    <property type="match status" value="1"/>
</dbReference>
<evidence type="ECO:0000256" key="2">
    <source>
        <dbReference type="ARBA" id="ARBA00022491"/>
    </source>
</evidence>